<keyword evidence="8" id="KW-1185">Reference proteome</keyword>
<keyword evidence="5" id="KW-0472">Membrane</keyword>
<feature type="compositionally biased region" description="Low complexity" evidence="4">
    <location>
        <begin position="222"/>
        <end position="231"/>
    </location>
</feature>
<feature type="region of interest" description="Disordered" evidence="4">
    <location>
        <begin position="222"/>
        <end position="242"/>
    </location>
</feature>
<evidence type="ECO:0000256" key="3">
    <source>
        <dbReference type="ARBA" id="ARBA00022679"/>
    </source>
</evidence>
<reference evidence="7" key="2">
    <citation type="submission" date="2023-05" db="EMBL/GenBank/DDBJ databases">
        <authorList>
            <consortium name="Lawrence Berkeley National Laboratory"/>
            <person name="Steindorff A."/>
            <person name="Hensen N."/>
            <person name="Bonometti L."/>
            <person name="Westerberg I."/>
            <person name="Brannstrom I.O."/>
            <person name="Guillou S."/>
            <person name="Cros-Aarteil S."/>
            <person name="Calhoun S."/>
            <person name="Haridas S."/>
            <person name="Kuo A."/>
            <person name="Mondo S."/>
            <person name="Pangilinan J."/>
            <person name="Riley R."/>
            <person name="Labutti K."/>
            <person name="Andreopoulos B."/>
            <person name="Lipzen A."/>
            <person name="Chen C."/>
            <person name="Yanf M."/>
            <person name="Daum C."/>
            <person name="Ng V."/>
            <person name="Clum A."/>
            <person name="Ohm R."/>
            <person name="Martin F."/>
            <person name="Silar P."/>
            <person name="Natvig D."/>
            <person name="Lalanne C."/>
            <person name="Gautier V."/>
            <person name="Ament-Velasquez S.L."/>
            <person name="Kruys A."/>
            <person name="Hutchinson M.I."/>
            <person name="Powell A.J."/>
            <person name="Barry K."/>
            <person name="Miller A.N."/>
            <person name="Grigoriev I.V."/>
            <person name="Debuchy R."/>
            <person name="Gladieux P."/>
            <person name="Thoren M.H."/>
            <person name="Johannesson H."/>
        </authorList>
    </citation>
    <scope>NUCLEOTIDE SEQUENCE</scope>
    <source>
        <strain evidence="7">CBS 532.94</strain>
    </source>
</reference>
<evidence type="ECO:0000256" key="2">
    <source>
        <dbReference type="ARBA" id="ARBA00022676"/>
    </source>
</evidence>
<keyword evidence="5" id="KW-1133">Transmembrane helix</keyword>
<sequence length="420" mass="46827">MTPRHRHVAVFVGLTVTLILWFRTPEWLLIPPFRFLGTPRTAHPDILNRTLGFQHIFAINLPSRTDRRDAMTIAAALSDLEVIWIDGVAGKDVPEKVLPGHPDSRQGGFTVGNKGSWRAHMDVLQRIVRENITSALILEDDADWDVRLKAQMQIFARAARAFTQPRHGQTLAERYRNTHHPELLISRLPRSITDHRSPSPYGTDWDALWLGHCGTEFPTITTTTTRTEPTTSNAHFPPPLRVTIPEDMTVPAPDHLKPHPFAFPDALASQYPPHTRVVHASRGTVCTQAYAVSQQGARKLLWRFGLLTLSGGWDLMLRDWCDGVFHPSTGDATAAGEAASRKRGPTCVTVQPPLFSHFYGKGNGAASDIMAPGGGFVNRQREMTPYVRVSVRLNMGRLVEGEEGVEQWDEEGVEQWDDGG</sequence>
<dbReference type="Pfam" id="PF01755">
    <property type="entry name" value="Glyco_transf_25"/>
    <property type="match status" value="1"/>
</dbReference>
<dbReference type="EMBL" id="MU860161">
    <property type="protein sequence ID" value="KAK4237007.1"/>
    <property type="molecule type" value="Genomic_DNA"/>
</dbReference>
<accession>A0AAN7C917</accession>
<evidence type="ECO:0000256" key="5">
    <source>
        <dbReference type="SAM" id="Phobius"/>
    </source>
</evidence>
<evidence type="ECO:0000256" key="1">
    <source>
        <dbReference type="ARBA" id="ARBA00006721"/>
    </source>
</evidence>
<dbReference type="Proteomes" id="UP001303760">
    <property type="component" value="Unassembled WGS sequence"/>
</dbReference>
<dbReference type="InterPro" id="IPR050757">
    <property type="entry name" value="Collagen_mod_GT25"/>
</dbReference>
<protein>
    <recommendedName>
        <fullName evidence="6">Glycosyl transferase family 25 domain-containing protein</fullName>
    </recommendedName>
</protein>
<keyword evidence="5" id="KW-0812">Transmembrane</keyword>
<dbReference type="AlphaFoldDB" id="A0AAN7C917"/>
<dbReference type="CDD" id="cd06532">
    <property type="entry name" value="Glyco_transf_25"/>
    <property type="match status" value="1"/>
</dbReference>
<comment type="similarity">
    <text evidence="1">Belongs to the glycosyltransferase 25 family.</text>
</comment>
<proteinExistence type="inferred from homology"/>
<reference evidence="7" key="1">
    <citation type="journal article" date="2023" name="Mol. Phylogenet. Evol.">
        <title>Genome-scale phylogeny and comparative genomics of the fungal order Sordariales.</title>
        <authorList>
            <person name="Hensen N."/>
            <person name="Bonometti L."/>
            <person name="Westerberg I."/>
            <person name="Brannstrom I.O."/>
            <person name="Guillou S."/>
            <person name="Cros-Aarteil S."/>
            <person name="Calhoun S."/>
            <person name="Haridas S."/>
            <person name="Kuo A."/>
            <person name="Mondo S."/>
            <person name="Pangilinan J."/>
            <person name="Riley R."/>
            <person name="LaButti K."/>
            <person name="Andreopoulos B."/>
            <person name="Lipzen A."/>
            <person name="Chen C."/>
            <person name="Yan M."/>
            <person name="Daum C."/>
            <person name="Ng V."/>
            <person name="Clum A."/>
            <person name="Steindorff A."/>
            <person name="Ohm R.A."/>
            <person name="Martin F."/>
            <person name="Silar P."/>
            <person name="Natvig D.O."/>
            <person name="Lalanne C."/>
            <person name="Gautier V."/>
            <person name="Ament-Velasquez S.L."/>
            <person name="Kruys A."/>
            <person name="Hutchinson M.I."/>
            <person name="Powell A.J."/>
            <person name="Barry K."/>
            <person name="Miller A.N."/>
            <person name="Grigoriev I.V."/>
            <person name="Debuchy R."/>
            <person name="Gladieux P."/>
            <person name="Hiltunen Thoren M."/>
            <person name="Johannesson H."/>
        </authorList>
    </citation>
    <scope>NUCLEOTIDE SEQUENCE</scope>
    <source>
        <strain evidence="7">CBS 532.94</strain>
    </source>
</reference>
<dbReference type="PANTHER" id="PTHR10730:SF53">
    <property type="entry name" value="GLYCOSYLTRANSFERASE 25 FAMILY MEMBER"/>
    <property type="match status" value="1"/>
</dbReference>
<evidence type="ECO:0000256" key="4">
    <source>
        <dbReference type="SAM" id="MobiDB-lite"/>
    </source>
</evidence>
<evidence type="ECO:0000313" key="7">
    <source>
        <dbReference type="EMBL" id="KAK4237007.1"/>
    </source>
</evidence>
<keyword evidence="3" id="KW-0808">Transferase</keyword>
<feature type="domain" description="Glycosyl transferase family 25" evidence="6">
    <location>
        <begin position="54"/>
        <end position="301"/>
    </location>
</feature>
<organism evidence="7 8">
    <name type="scientific">Achaetomium macrosporum</name>
    <dbReference type="NCBI Taxonomy" id="79813"/>
    <lineage>
        <taxon>Eukaryota</taxon>
        <taxon>Fungi</taxon>
        <taxon>Dikarya</taxon>
        <taxon>Ascomycota</taxon>
        <taxon>Pezizomycotina</taxon>
        <taxon>Sordariomycetes</taxon>
        <taxon>Sordariomycetidae</taxon>
        <taxon>Sordariales</taxon>
        <taxon>Chaetomiaceae</taxon>
        <taxon>Achaetomium</taxon>
    </lineage>
</organism>
<evidence type="ECO:0000313" key="8">
    <source>
        <dbReference type="Proteomes" id="UP001303760"/>
    </source>
</evidence>
<comment type="caution">
    <text evidence="7">The sequence shown here is derived from an EMBL/GenBank/DDBJ whole genome shotgun (WGS) entry which is preliminary data.</text>
</comment>
<dbReference type="PANTHER" id="PTHR10730">
    <property type="entry name" value="PROCOLLAGEN-LYSINE,2-OXOGLUTARATE 5-DIOXYGENASE/GLYCOSYLTRANSFERASE 25 FAMILY MEMBER"/>
    <property type="match status" value="1"/>
</dbReference>
<feature type="transmembrane region" description="Helical" evidence="5">
    <location>
        <begin position="7"/>
        <end position="24"/>
    </location>
</feature>
<dbReference type="GO" id="GO:0016740">
    <property type="term" value="F:transferase activity"/>
    <property type="evidence" value="ECO:0007669"/>
    <property type="project" value="UniProtKB-KW"/>
</dbReference>
<dbReference type="InterPro" id="IPR002654">
    <property type="entry name" value="Glyco_trans_25"/>
</dbReference>
<evidence type="ECO:0000259" key="6">
    <source>
        <dbReference type="Pfam" id="PF01755"/>
    </source>
</evidence>
<keyword evidence="2" id="KW-0328">Glycosyltransferase</keyword>
<name>A0AAN7C917_9PEZI</name>
<gene>
    <name evidence="7" type="ORF">C8A03DRAFT_16421</name>
</gene>